<dbReference type="Proteomes" id="UP001597295">
    <property type="component" value="Unassembled WGS sequence"/>
</dbReference>
<dbReference type="InterPro" id="IPR035093">
    <property type="entry name" value="RelE/ParE_toxin_dom_sf"/>
</dbReference>
<dbReference type="EMBL" id="JBHUIP010000004">
    <property type="protein sequence ID" value="MFD2262507.1"/>
    <property type="molecule type" value="Genomic_DNA"/>
</dbReference>
<keyword evidence="2" id="KW-1277">Toxin-antitoxin system</keyword>
<comment type="caution">
    <text evidence="3">The sequence shown here is derived from an EMBL/GenBank/DDBJ whole genome shotgun (WGS) entry which is preliminary data.</text>
</comment>
<evidence type="ECO:0000313" key="4">
    <source>
        <dbReference type="Proteomes" id="UP001597295"/>
    </source>
</evidence>
<accession>A0ABW5DN24</accession>
<dbReference type="Gene3D" id="3.30.2310.20">
    <property type="entry name" value="RelE-like"/>
    <property type="match status" value="1"/>
</dbReference>
<dbReference type="SUPFAM" id="SSF143011">
    <property type="entry name" value="RelE-like"/>
    <property type="match status" value="1"/>
</dbReference>
<protein>
    <submittedName>
        <fullName evidence="3">Type II toxin-antitoxin system RelE/ParE family toxin</fullName>
    </submittedName>
</protein>
<dbReference type="PANTHER" id="PTHR33755">
    <property type="entry name" value="TOXIN PARE1-RELATED"/>
    <property type="match status" value="1"/>
</dbReference>
<reference evidence="4" key="1">
    <citation type="journal article" date="2019" name="Int. J. Syst. Evol. Microbiol.">
        <title>The Global Catalogue of Microorganisms (GCM) 10K type strain sequencing project: providing services to taxonomists for standard genome sequencing and annotation.</title>
        <authorList>
            <consortium name="The Broad Institute Genomics Platform"/>
            <consortium name="The Broad Institute Genome Sequencing Center for Infectious Disease"/>
            <person name="Wu L."/>
            <person name="Ma J."/>
        </authorList>
    </citation>
    <scope>NUCLEOTIDE SEQUENCE [LARGE SCALE GENOMIC DNA]</scope>
    <source>
        <strain evidence="4">CGMCC 1.19062</strain>
    </source>
</reference>
<evidence type="ECO:0000313" key="3">
    <source>
        <dbReference type="EMBL" id="MFD2262507.1"/>
    </source>
</evidence>
<organism evidence="3 4">
    <name type="scientific">Lacibacterium aquatile</name>
    <dbReference type="NCBI Taxonomy" id="1168082"/>
    <lineage>
        <taxon>Bacteria</taxon>
        <taxon>Pseudomonadati</taxon>
        <taxon>Pseudomonadota</taxon>
        <taxon>Alphaproteobacteria</taxon>
        <taxon>Rhodospirillales</taxon>
        <taxon>Rhodospirillaceae</taxon>
    </lineage>
</organism>
<evidence type="ECO:0000256" key="2">
    <source>
        <dbReference type="ARBA" id="ARBA00022649"/>
    </source>
</evidence>
<dbReference type="NCBIfam" id="TIGR02385">
    <property type="entry name" value="RelE_StbE"/>
    <property type="match status" value="1"/>
</dbReference>
<evidence type="ECO:0000256" key="1">
    <source>
        <dbReference type="ARBA" id="ARBA00006226"/>
    </source>
</evidence>
<dbReference type="PANTHER" id="PTHR33755:SF7">
    <property type="entry name" value="TOXIN MODULE OF TOXIN-ANTITOXIN SYSTEM RELE_STBE FAMILY"/>
    <property type="match status" value="1"/>
</dbReference>
<comment type="similarity">
    <text evidence="1">Belongs to the RelE toxin family.</text>
</comment>
<dbReference type="InterPro" id="IPR007712">
    <property type="entry name" value="RelE/ParE_toxin"/>
</dbReference>
<dbReference type="RefSeq" id="WP_379875467.1">
    <property type="nucleotide sequence ID" value="NZ_JBHUIP010000004.1"/>
</dbReference>
<gene>
    <name evidence="3" type="ORF">ACFSM5_06370</name>
</gene>
<dbReference type="Pfam" id="PF05016">
    <property type="entry name" value="ParE_toxin"/>
    <property type="match status" value="1"/>
</dbReference>
<sequence>MEIKWSEKALSDIARLYRFLEPVNRAAAARTINSLATAPNRLSTHPKIGEKLEQFSGRDVRRLLIGAYELRYEVLDRQVIILRIWHTREAR</sequence>
<dbReference type="InterPro" id="IPR051803">
    <property type="entry name" value="TA_system_RelE-like_toxin"/>
</dbReference>
<proteinExistence type="inferred from homology"/>
<name>A0ABW5DN24_9PROT</name>
<keyword evidence="4" id="KW-1185">Reference proteome</keyword>